<keyword evidence="2" id="KW-1185">Reference proteome</keyword>
<evidence type="ECO:0000313" key="1">
    <source>
        <dbReference type="EMBL" id="CAG8845968.1"/>
    </source>
</evidence>
<feature type="non-terminal residue" evidence="1">
    <location>
        <position position="1"/>
    </location>
</feature>
<dbReference type="EMBL" id="CAJVQC010149073">
    <property type="protein sequence ID" value="CAG8845968.1"/>
    <property type="molecule type" value="Genomic_DNA"/>
</dbReference>
<gene>
    <name evidence="1" type="ORF">RPERSI_LOCUS33910</name>
</gene>
<evidence type="ECO:0000313" key="2">
    <source>
        <dbReference type="Proteomes" id="UP000789920"/>
    </source>
</evidence>
<dbReference type="Proteomes" id="UP000789920">
    <property type="component" value="Unassembled WGS sequence"/>
</dbReference>
<accession>A0ACA9SRP2</accession>
<protein>
    <submittedName>
        <fullName evidence="1">3501_t:CDS:1</fullName>
    </submittedName>
</protein>
<name>A0ACA9SRP2_9GLOM</name>
<proteinExistence type="predicted"/>
<reference evidence="1" key="1">
    <citation type="submission" date="2021-06" db="EMBL/GenBank/DDBJ databases">
        <authorList>
            <person name="Kallberg Y."/>
            <person name="Tangrot J."/>
            <person name="Rosling A."/>
        </authorList>
    </citation>
    <scope>NUCLEOTIDE SEQUENCE</scope>
    <source>
        <strain evidence="1">MA461A</strain>
    </source>
</reference>
<sequence>KLLAPRKQRRGSQKPPRAQNKFILYRKDYTARIKKENPNRAKLMKTQDFSKEASYNWDSQSTDVKQFFTVLADTVNTIHKATYPGYVYEPEKREKQVKDEYEELFEEIIDSTQCS</sequence>
<comment type="caution">
    <text evidence="1">The sequence shown here is derived from an EMBL/GenBank/DDBJ whole genome shotgun (WGS) entry which is preliminary data.</text>
</comment>
<organism evidence="1 2">
    <name type="scientific">Racocetra persica</name>
    <dbReference type="NCBI Taxonomy" id="160502"/>
    <lineage>
        <taxon>Eukaryota</taxon>
        <taxon>Fungi</taxon>
        <taxon>Fungi incertae sedis</taxon>
        <taxon>Mucoromycota</taxon>
        <taxon>Glomeromycotina</taxon>
        <taxon>Glomeromycetes</taxon>
        <taxon>Diversisporales</taxon>
        <taxon>Gigasporaceae</taxon>
        <taxon>Racocetra</taxon>
    </lineage>
</organism>